<evidence type="ECO:0000313" key="1">
    <source>
        <dbReference type="EMBL" id="ORM66663.1"/>
    </source>
</evidence>
<comment type="caution">
    <text evidence="1">The sequence shown here is derived from an EMBL/GenBank/DDBJ whole genome shotgun (WGS) entry which is preliminary data.</text>
</comment>
<accession>A0A1X1CQE5</accession>
<protein>
    <submittedName>
        <fullName evidence="1">Multidrug DMT transporter permease</fullName>
    </submittedName>
</protein>
<organism evidence="1 2">
    <name type="scientific">Pantoea rwandensis</name>
    <dbReference type="NCBI Taxonomy" id="1076550"/>
    <lineage>
        <taxon>Bacteria</taxon>
        <taxon>Pseudomonadati</taxon>
        <taxon>Pseudomonadota</taxon>
        <taxon>Gammaproteobacteria</taxon>
        <taxon>Enterobacterales</taxon>
        <taxon>Erwiniaceae</taxon>
        <taxon>Pantoea</taxon>
    </lineage>
</organism>
<sequence>MDDLSILIARLGWPSTATRWWTMQELATRLGESASKATTEAALLRFLSSRKLEAEVVEALCVFWIAVQMHRYKASQKLAQSIPKPSILSDLLLESLGLQTDNPITGLEEVTESFAIPQDFKGVQGADIPRIFHTTMVNLEHDSGFPFVRQMAFEWSVNSNVYPDAPYQGDPWHFMRPLGDGFIGHISSRVAIRMISAYLRTLSVAEELWSMPSELAEEMALLALPVHPTLALLRPRRPSWFPCVTDFDGDHEAIGAAVRSLIEQASIESPGDELIAFTSPIVMSTERCVEVSIVRWSQVVGGCIKDESLAEHLKDFWSNGQMLQSYASEPLSTMTVLMSPTLYSVVDSRSRAWPLAMPIGIDRLGYLQHDLYPGRLLLPTMPGHELIEIVPRNGQLEVKLDNEVVADLYYWNVGWGPVRPMHLDGNCGTALVSKGKAYRELTDVPGQDMRSFYFWRVRTLHRKGSYESFDGTLSFGVVFV</sequence>
<reference evidence="1 2" key="1">
    <citation type="journal article" date="2017" name="Antonie Van Leeuwenhoek">
        <title>Phylogenomic resolution of the bacterial genus Pantoea and its relationship with Erwinia and Tatumella.</title>
        <authorList>
            <person name="Palmer M."/>
            <person name="Steenkamp E.T."/>
            <person name="Coetzee M.P."/>
            <person name="Chan W.Y."/>
            <person name="van Zyl E."/>
            <person name="De Maayer P."/>
            <person name="Coutinho T.A."/>
            <person name="Blom J."/>
            <person name="Smits T.H."/>
            <person name="Duffy B."/>
            <person name="Venter S.N."/>
        </authorList>
    </citation>
    <scope>NUCLEOTIDE SEQUENCE [LARGE SCALE GENOMIC DNA]</scope>
    <source>
        <strain evidence="1 2">LMG 26275</strain>
    </source>
</reference>
<dbReference type="AlphaFoldDB" id="A0A1X1CQE5"/>
<dbReference type="OrthoDB" id="8878886at2"/>
<dbReference type="Proteomes" id="UP000193558">
    <property type="component" value="Unassembled WGS sequence"/>
</dbReference>
<evidence type="ECO:0000313" key="2">
    <source>
        <dbReference type="Proteomes" id="UP000193558"/>
    </source>
</evidence>
<dbReference type="EMBL" id="MLFR01000035">
    <property type="protein sequence ID" value="ORM66663.1"/>
    <property type="molecule type" value="Genomic_DNA"/>
</dbReference>
<proteinExistence type="predicted"/>
<name>A0A1X1CQE5_9GAMM</name>
<gene>
    <name evidence="1" type="ORF">HA51_23075</name>
</gene>